<reference evidence="2 3" key="1">
    <citation type="submission" date="2023-07" db="EMBL/GenBank/DDBJ databases">
        <title>Sequencing the genomes of 1000 actinobacteria strains.</title>
        <authorList>
            <person name="Klenk H.-P."/>
        </authorList>
    </citation>
    <scope>NUCLEOTIDE SEQUENCE [LARGE SCALE GENOMIC DNA]</scope>
    <source>
        <strain evidence="2 3">DSM 44109</strain>
    </source>
</reference>
<sequence length="37" mass="3647">MKRTLLRLAAAVLFAVSATAGGVVVASSASADQAHCC</sequence>
<name>A0ABT9RII6_9ACTN</name>
<keyword evidence="1" id="KW-0732">Signal</keyword>
<feature type="chain" id="PRO_5046824223" evidence="1">
    <location>
        <begin position="21"/>
        <end position="37"/>
    </location>
</feature>
<keyword evidence="3" id="KW-1185">Reference proteome</keyword>
<dbReference type="Proteomes" id="UP001230426">
    <property type="component" value="Unassembled WGS sequence"/>
</dbReference>
<gene>
    <name evidence="2" type="ORF">J2S55_008378</name>
</gene>
<proteinExistence type="predicted"/>
<feature type="signal peptide" evidence="1">
    <location>
        <begin position="1"/>
        <end position="20"/>
    </location>
</feature>
<accession>A0ABT9RII6</accession>
<organism evidence="2 3">
    <name type="scientific">Streptosporangium brasiliense</name>
    <dbReference type="NCBI Taxonomy" id="47480"/>
    <lineage>
        <taxon>Bacteria</taxon>
        <taxon>Bacillati</taxon>
        <taxon>Actinomycetota</taxon>
        <taxon>Actinomycetes</taxon>
        <taxon>Streptosporangiales</taxon>
        <taxon>Streptosporangiaceae</taxon>
        <taxon>Streptosporangium</taxon>
    </lineage>
</organism>
<evidence type="ECO:0000256" key="1">
    <source>
        <dbReference type="SAM" id="SignalP"/>
    </source>
</evidence>
<evidence type="ECO:0000313" key="3">
    <source>
        <dbReference type="Proteomes" id="UP001230426"/>
    </source>
</evidence>
<comment type="caution">
    <text evidence="2">The sequence shown here is derived from an EMBL/GenBank/DDBJ whole genome shotgun (WGS) entry which is preliminary data.</text>
</comment>
<protein>
    <submittedName>
        <fullName evidence="2">Uncharacterized protein</fullName>
    </submittedName>
</protein>
<evidence type="ECO:0000313" key="2">
    <source>
        <dbReference type="EMBL" id="MDP9869112.1"/>
    </source>
</evidence>
<dbReference type="EMBL" id="JAUSRB010000002">
    <property type="protein sequence ID" value="MDP9869112.1"/>
    <property type="molecule type" value="Genomic_DNA"/>
</dbReference>